<dbReference type="Pfam" id="PF25973">
    <property type="entry name" value="BSH_CzcB"/>
    <property type="match status" value="1"/>
</dbReference>
<comment type="caution">
    <text evidence="5">The sequence shown here is derived from an EMBL/GenBank/DDBJ whole genome shotgun (WGS) entry which is preliminary data.</text>
</comment>
<evidence type="ECO:0000259" key="3">
    <source>
        <dbReference type="Pfam" id="PF25954"/>
    </source>
</evidence>
<dbReference type="EMBL" id="LAZR01006327">
    <property type="protein sequence ID" value="KKM92985.1"/>
    <property type="molecule type" value="Genomic_DNA"/>
</dbReference>
<feature type="transmembrane region" description="Helical" evidence="2">
    <location>
        <begin position="20"/>
        <end position="38"/>
    </location>
</feature>
<dbReference type="Gene3D" id="2.40.30.170">
    <property type="match status" value="1"/>
</dbReference>
<keyword evidence="2" id="KW-0812">Transmembrane</keyword>
<dbReference type="Pfam" id="PF25954">
    <property type="entry name" value="Beta-barrel_RND_2"/>
    <property type="match status" value="1"/>
</dbReference>
<dbReference type="AlphaFoldDB" id="A0A0F9NVU0"/>
<dbReference type="InterPro" id="IPR058647">
    <property type="entry name" value="BSH_CzcB-like"/>
</dbReference>
<feature type="non-terminal residue" evidence="5">
    <location>
        <position position="294"/>
    </location>
</feature>
<dbReference type="Gene3D" id="6.10.140.1990">
    <property type="match status" value="1"/>
</dbReference>
<evidence type="ECO:0000313" key="5">
    <source>
        <dbReference type="EMBL" id="KKM92985.1"/>
    </source>
</evidence>
<sequence>MKNMSMRNLYSNRNNSKREYFSLCMIMLILNIVATFSICNKVFAQKEMFVAPVVVSRIVQMDVSQPVNMVGTVFPLRESIVACEIEGLVEEFPVKRGDYVKKGQVLAKLRTKSLKIQLKGVKADEHLALIEYERAKELYEGEAISHSELDEFETKLVAQEAEVEGVEDSIGKCTITAPFDGKIIEEHTEVGQWLDKGEEVVSLIELDYVKVRVPVPEKYIQNLKVGDECKVSFSALGGITRNGNIIHIVPQANARGRTFPVYIKLDNKDGMIRSGMFAEATFEIGPLLSAIMIL</sequence>
<dbReference type="Gene3D" id="2.40.50.100">
    <property type="match status" value="1"/>
</dbReference>
<feature type="domain" description="CusB-like beta-barrel" evidence="3">
    <location>
        <begin position="211"/>
        <end position="282"/>
    </location>
</feature>
<evidence type="ECO:0000256" key="1">
    <source>
        <dbReference type="ARBA" id="ARBA00023054"/>
    </source>
</evidence>
<dbReference type="NCBIfam" id="TIGR01730">
    <property type="entry name" value="RND_mfp"/>
    <property type="match status" value="1"/>
</dbReference>
<feature type="domain" description="CzcB-like barrel-sandwich hybrid" evidence="4">
    <location>
        <begin position="80"/>
        <end position="202"/>
    </location>
</feature>
<evidence type="ECO:0000256" key="2">
    <source>
        <dbReference type="SAM" id="Phobius"/>
    </source>
</evidence>
<dbReference type="PANTHER" id="PTHR30469:SF15">
    <property type="entry name" value="HLYD FAMILY OF SECRETION PROTEINS"/>
    <property type="match status" value="1"/>
</dbReference>
<evidence type="ECO:0000259" key="4">
    <source>
        <dbReference type="Pfam" id="PF25973"/>
    </source>
</evidence>
<keyword evidence="1" id="KW-0175">Coiled coil</keyword>
<protein>
    <submittedName>
        <fullName evidence="5">Uncharacterized protein</fullName>
    </submittedName>
</protein>
<dbReference type="SUPFAM" id="SSF111369">
    <property type="entry name" value="HlyD-like secretion proteins"/>
    <property type="match status" value="1"/>
</dbReference>
<dbReference type="GO" id="GO:0030313">
    <property type="term" value="C:cell envelope"/>
    <property type="evidence" value="ECO:0007669"/>
    <property type="project" value="UniProtKB-SubCell"/>
</dbReference>
<reference evidence="5" key="1">
    <citation type="journal article" date="2015" name="Nature">
        <title>Complex archaea that bridge the gap between prokaryotes and eukaryotes.</title>
        <authorList>
            <person name="Spang A."/>
            <person name="Saw J.H."/>
            <person name="Jorgensen S.L."/>
            <person name="Zaremba-Niedzwiedzka K."/>
            <person name="Martijn J."/>
            <person name="Lind A.E."/>
            <person name="van Eijk R."/>
            <person name="Schleper C."/>
            <person name="Guy L."/>
            <person name="Ettema T.J."/>
        </authorList>
    </citation>
    <scope>NUCLEOTIDE SEQUENCE</scope>
</reference>
<dbReference type="GO" id="GO:1990195">
    <property type="term" value="C:macrolide transmembrane transporter complex"/>
    <property type="evidence" value="ECO:0007669"/>
    <property type="project" value="InterPro"/>
</dbReference>
<name>A0A0F9NVU0_9ZZZZ</name>
<gene>
    <name evidence="5" type="ORF">LCGC14_1213040</name>
</gene>
<dbReference type="GO" id="GO:1990961">
    <property type="term" value="P:xenobiotic detoxification by transmembrane export across the plasma membrane"/>
    <property type="evidence" value="ECO:0007669"/>
    <property type="project" value="InterPro"/>
</dbReference>
<dbReference type="InterPro" id="IPR030190">
    <property type="entry name" value="MacA_alpha-hairpin_sf"/>
</dbReference>
<dbReference type="GO" id="GO:0015562">
    <property type="term" value="F:efflux transmembrane transporter activity"/>
    <property type="evidence" value="ECO:0007669"/>
    <property type="project" value="TreeGrafter"/>
</dbReference>
<dbReference type="PANTHER" id="PTHR30469">
    <property type="entry name" value="MULTIDRUG RESISTANCE PROTEIN MDTA"/>
    <property type="match status" value="1"/>
</dbReference>
<dbReference type="GO" id="GO:1990281">
    <property type="term" value="C:efflux pump complex"/>
    <property type="evidence" value="ECO:0007669"/>
    <property type="project" value="TreeGrafter"/>
</dbReference>
<accession>A0A0F9NVU0</accession>
<dbReference type="InterPro" id="IPR006143">
    <property type="entry name" value="RND_pump_MFP"/>
</dbReference>
<keyword evidence="2" id="KW-1133">Transmembrane helix</keyword>
<dbReference type="InterPro" id="IPR058792">
    <property type="entry name" value="Beta-barrel_RND_2"/>
</dbReference>
<organism evidence="5">
    <name type="scientific">marine sediment metagenome</name>
    <dbReference type="NCBI Taxonomy" id="412755"/>
    <lineage>
        <taxon>unclassified sequences</taxon>
        <taxon>metagenomes</taxon>
        <taxon>ecological metagenomes</taxon>
    </lineage>
</organism>
<dbReference type="GO" id="GO:0019898">
    <property type="term" value="C:extrinsic component of membrane"/>
    <property type="evidence" value="ECO:0007669"/>
    <property type="project" value="InterPro"/>
</dbReference>
<proteinExistence type="predicted"/>
<keyword evidence="2" id="KW-0472">Membrane</keyword>